<gene>
    <name evidence="1" type="primary">jg25960</name>
    <name evidence="1" type="ORF">PAEG_LOCUS6182</name>
</gene>
<keyword evidence="2" id="KW-1185">Reference proteome</keyword>
<proteinExistence type="predicted"/>
<dbReference type="OrthoDB" id="6923288at2759"/>
<organism evidence="1 2">
    <name type="scientific">Pararge aegeria aegeria</name>
    <dbReference type="NCBI Taxonomy" id="348720"/>
    <lineage>
        <taxon>Eukaryota</taxon>
        <taxon>Metazoa</taxon>
        <taxon>Ecdysozoa</taxon>
        <taxon>Arthropoda</taxon>
        <taxon>Hexapoda</taxon>
        <taxon>Insecta</taxon>
        <taxon>Pterygota</taxon>
        <taxon>Neoptera</taxon>
        <taxon>Endopterygota</taxon>
        <taxon>Lepidoptera</taxon>
        <taxon>Glossata</taxon>
        <taxon>Ditrysia</taxon>
        <taxon>Papilionoidea</taxon>
        <taxon>Nymphalidae</taxon>
        <taxon>Satyrinae</taxon>
        <taxon>Satyrini</taxon>
        <taxon>Parargina</taxon>
        <taxon>Pararge</taxon>
    </lineage>
</organism>
<dbReference type="EMBL" id="CAKXAJ010019442">
    <property type="protein sequence ID" value="CAH2218346.1"/>
    <property type="molecule type" value="Genomic_DNA"/>
</dbReference>
<feature type="non-terminal residue" evidence="1">
    <location>
        <position position="1"/>
    </location>
</feature>
<reference evidence="1" key="1">
    <citation type="submission" date="2022-03" db="EMBL/GenBank/DDBJ databases">
        <authorList>
            <person name="Lindestad O."/>
        </authorList>
    </citation>
    <scope>NUCLEOTIDE SEQUENCE</scope>
</reference>
<dbReference type="Proteomes" id="UP000838756">
    <property type="component" value="Unassembled WGS sequence"/>
</dbReference>
<comment type="caution">
    <text evidence="1">The sequence shown here is derived from an EMBL/GenBank/DDBJ whole genome shotgun (WGS) entry which is preliminary data.</text>
</comment>
<evidence type="ECO:0000313" key="2">
    <source>
        <dbReference type="Proteomes" id="UP000838756"/>
    </source>
</evidence>
<name>A0A8S4QW09_9NEOP</name>
<accession>A0A8S4QW09</accession>
<protein>
    <submittedName>
        <fullName evidence="1">Jg25960 protein</fullName>
    </submittedName>
</protein>
<dbReference type="AlphaFoldDB" id="A0A8S4QW09"/>
<sequence length="112" mass="12643">ESLKSIPVLITHYSLRPSTRIAAAWWVCAIKPSVYTKQILQNVILYARFTPTRRRPPLLAVPRGRTNLLNKAPLTRAIRTLNDIAERTDLFCCNLTELTKVALSCTCYSGKV</sequence>
<evidence type="ECO:0000313" key="1">
    <source>
        <dbReference type="EMBL" id="CAH2218346.1"/>
    </source>
</evidence>